<organism evidence="1">
    <name type="scientific">freshwater metagenome</name>
    <dbReference type="NCBI Taxonomy" id="449393"/>
    <lineage>
        <taxon>unclassified sequences</taxon>
        <taxon>metagenomes</taxon>
        <taxon>ecological metagenomes</taxon>
    </lineage>
</organism>
<sequence length="91" mass="9314">MYDAGAGEPRLDGTAQRRITDALPAVAPKLVGAEAVLATAAWGTDTVTRLPDAARASAMAVVEFTAVMAVTAKVDDTTPDVGDTVMESPPE</sequence>
<dbReference type="EMBL" id="CAEZTS010000035">
    <property type="protein sequence ID" value="CAB4573731.1"/>
    <property type="molecule type" value="Genomic_DNA"/>
</dbReference>
<protein>
    <submittedName>
        <fullName evidence="1">Unannotated protein</fullName>
    </submittedName>
</protein>
<dbReference type="AlphaFoldDB" id="A0A6J6EBG2"/>
<proteinExistence type="predicted"/>
<accession>A0A6J6EBG2</accession>
<evidence type="ECO:0000313" key="1">
    <source>
        <dbReference type="EMBL" id="CAB4573731.1"/>
    </source>
</evidence>
<name>A0A6J6EBG2_9ZZZZ</name>
<reference evidence="1" key="1">
    <citation type="submission" date="2020-05" db="EMBL/GenBank/DDBJ databases">
        <authorList>
            <person name="Chiriac C."/>
            <person name="Salcher M."/>
            <person name="Ghai R."/>
            <person name="Kavagutti S V."/>
        </authorList>
    </citation>
    <scope>NUCLEOTIDE SEQUENCE</scope>
</reference>
<gene>
    <name evidence="1" type="ORF">UFOPK1722_00558</name>
</gene>